<feature type="compositionally biased region" description="Polar residues" evidence="1">
    <location>
        <begin position="1"/>
        <end position="26"/>
    </location>
</feature>
<evidence type="ECO:0000256" key="1">
    <source>
        <dbReference type="SAM" id="MobiDB-lite"/>
    </source>
</evidence>
<feature type="region of interest" description="Disordered" evidence="1">
    <location>
        <begin position="1"/>
        <end position="78"/>
    </location>
</feature>
<dbReference type="EMBL" id="JAUBYV010000011">
    <property type="protein sequence ID" value="KAK2624102.1"/>
    <property type="molecule type" value="Genomic_DNA"/>
</dbReference>
<gene>
    <name evidence="2" type="ORF">QTJ16_006736</name>
</gene>
<feature type="region of interest" description="Disordered" evidence="1">
    <location>
        <begin position="228"/>
        <end position="327"/>
    </location>
</feature>
<comment type="caution">
    <text evidence="2">The sequence shown here is derived from an EMBL/GenBank/DDBJ whole genome shotgun (WGS) entry which is preliminary data.</text>
</comment>
<evidence type="ECO:0000313" key="3">
    <source>
        <dbReference type="Proteomes" id="UP001285354"/>
    </source>
</evidence>
<sequence length="448" mass="50553">MAPDTNNLSSPNLDPTTPSNNNVLPASQQQQQQQQPPPPPPPQPQQPSSNQQQQQNTPTSTPTTESSMNPPPLPRSLMTPAREIRESSVVSSAGSSARKPRQNLEERDHILILTYCLDQKSGFKEGTKAQFWTGVNTAFHSDTGKVLAQMSATVGRLVEARRRQISDWEAGLIPQKPGGELNDLLDQWMEFLKVEDGDAEAERMRQVAARRQLEETRKEARKQAIAAEALTSPQSTPNSRAYAAPQPPPPEMAQMGQSPQHHHQSQQIQAHPQQRHQPPAPLPPQFQPQHPQPVRLPREHPQLDVANGDQDMNGYRPHKRKRGNTERGLPRELQAQLEQQQWDAQQYALAHPPEPPRRVIVEGALTKDDWKDIMGNDARLRALENKADKIELIVSQNNKLLLQLVQNQSKERDRTVEEEEERVPVHLDAEFERDYLSGRYSKTPLPIP</sequence>
<organism evidence="2 3">
    <name type="scientific">Diplocarpon rosae</name>
    <dbReference type="NCBI Taxonomy" id="946125"/>
    <lineage>
        <taxon>Eukaryota</taxon>
        <taxon>Fungi</taxon>
        <taxon>Dikarya</taxon>
        <taxon>Ascomycota</taxon>
        <taxon>Pezizomycotina</taxon>
        <taxon>Leotiomycetes</taxon>
        <taxon>Helotiales</taxon>
        <taxon>Drepanopezizaceae</taxon>
        <taxon>Diplocarpon</taxon>
    </lineage>
</organism>
<protein>
    <submittedName>
        <fullName evidence="2">Uncharacterized protein</fullName>
    </submittedName>
</protein>
<name>A0AAD9SVB3_9HELO</name>
<accession>A0AAD9SVB3</accession>
<proteinExistence type="predicted"/>
<feature type="compositionally biased region" description="Low complexity" evidence="1">
    <location>
        <begin position="252"/>
        <end position="277"/>
    </location>
</feature>
<feature type="compositionally biased region" description="Low complexity" evidence="1">
    <location>
        <begin position="46"/>
        <end position="68"/>
    </location>
</feature>
<dbReference type="Proteomes" id="UP001285354">
    <property type="component" value="Unassembled WGS sequence"/>
</dbReference>
<dbReference type="AlphaFoldDB" id="A0AAD9SVB3"/>
<reference evidence="2" key="1">
    <citation type="submission" date="2023-06" db="EMBL/GenBank/DDBJ databases">
        <title>Draft genome of Marssonina rosae.</title>
        <authorList>
            <person name="Cheng Q."/>
        </authorList>
    </citation>
    <scope>NUCLEOTIDE SEQUENCE</scope>
    <source>
        <strain evidence="2">R4</strain>
    </source>
</reference>
<feature type="compositionally biased region" description="Pro residues" evidence="1">
    <location>
        <begin position="35"/>
        <end position="45"/>
    </location>
</feature>
<keyword evidence="3" id="KW-1185">Reference proteome</keyword>
<evidence type="ECO:0000313" key="2">
    <source>
        <dbReference type="EMBL" id="KAK2624102.1"/>
    </source>
</evidence>